<dbReference type="GO" id="GO:0005829">
    <property type="term" value="C:cytosol"/>
    <property type="evidence" value="ECO:0007669"/>
    <property type="project" value="TreeGrafter"/>
</dbReference>
<dbReference type="InterPro" id="IPR000485">
    <property type="entry name" value="AsnC-type_HTH_dom"/>
</dbReference>
<accession>A0A1I1AXC5</accession>
<feature type="domain" description="HTH asnC-type" evidence="4">
    <location>
        <begin position="12"/>
        <end position="72"/>
    </location>
</feature>
<dbReference type="Proteomes" id="UP000243799">
    <property type="component" value="Unassembled WGS sequence"/>
</dbReference>
<dbReference type="Gene3D" id="3.30.70.920">
    <property type="match status" value="1"/>
</dbReference>
<sequence>MEARAKGMRVDLDDVDEQLVRALQRDGRASYEALAKLVGLARSTTKARVRRLIDDGGLRLIGAIHPAALGLHQLGHVIIEAEGPARPVAERVAELDEISFVTTTAGRFAVTAELRTRDMEAFSRGLARVQASAGVRAVQAITYLQIWKDPYFPPGPLESTDTLTEADLDPSDHALLEHLRVDGRASFADLASVSGLSPGATRARVLRLLETRVVHVGALVRLNPLSRTHTVGFALTLSGETEPVARKVVELDEVDCFATGIGWCNGIGTIRAGSQEGVFATLEHLRGLSGVRTVESWAHLRAIKEEHDLARPIAGAGERSR</sequence>
<dbReference type="Gene3D" id="1.10.10.10">
    <property type="entry name" value="Winged helix-like DNA-binding domain superfamily/Winged helix DNA-binding domain"/>
    <property type="match status" value="2"/>
</dbReference>
<name>A0A1I1AXC5_9PSEU</name>
<dbReference type="SMART" id="SM00344">
    <property type="entry name" value="HTH_ASNC"/>
    <property type="match status" value="1"/>
</dbReference>
<dbReference type="GO" id="GO:0043200">
    <property type="term" value="P:response to amino acid"/>
    <property type="evidence" value="ECO:0007669"/>
    <property type="project" value="TreeGrafter"/>
</dbReference>
<keyword evidence="6" id="KW-1185">Reference proteome</keyword>
<gene>
    <name evidence="5" type="ORF">SAMN05216266_110134</name>
</gene>
<dbReference type="PANTHER" id="PTHR30154:SF34">
    <property type="entry name" value="TRANSCRIPTIONAL REGULATOR AZLB"/>
    <property type="match status" value="1"/>
</dbReference>
<evidence type="ECO:0000313" key="6">
    <source>
        <dbReference type="Proteomes" id="UP000243799"/>
    </source>
</evidence>
<dbReference type="PANTHER" id="PTHR30154">
    <property type="entry name" value="LEUCINE-RESPONSIVE REGULATORY PROTEIN"/>
    <property type="match status" value="1"/>
</dbReference>
<organism evidence="5 6">
    <name type="scientific">Amycolatopsis marina</name>
    <dbReference type="NCBI Taxonomy" id="490629"/>
    <lineage>
        <taxon>Bacteria</taxon>
        <taxon>Bacillati</taxon>
        <taxon>Actinomycetota</taxon>
        <taxon>Actinomycetes</taxon>
        <taxon>Pseudonocardiales</taxon>
        <taxon>Pseudonocardiaceae</taxon>
        <taxon>Amycolatopsis</taxon>
    </lineage>
</organism>
<dbReference type="PROSITE" id="PS50956">
    <property type="entry name" value="HTH_ASNC_2"/>
    <property type="match status" value="1"/>
</dbReference>
<dbReference type="PRINTS" id="PR00033">
    <property type="entry name" value="HTHASNC"/>
</dbReference>
<dbReference type="InterPro" id="IPR036388">
    <property type="entry name" value="WH-like_DNA-bd_sf"/>
</dbReference>
<dbReference type="RefSeq" id="WP_245788433.1">
    <property type="nucleotide sequence ID" value="NZ_FOKG01000010.1"/>
</dbReference>
<keyword evidence="1" id="KW-0805">Transcription regulation</keyword>
<dbReference type="InterPro" id="IPR011008">
    <property type="entry name" value="Dimeric_a/b-barrel"/>
</dbReference>
<dbReference type="AlphaFoldDB" id="A0A1I1AXC5"/>
<dbReference type="InterPro" id="IPR036390">
    <property type="entry name" value="WH_DNA-bd_sf"/>
</dbReference>
<dbReference type="EMBL" id="FOKG01000010">
    <property type="protein sequence ID" value="SFB41068.1"/>
    <property type="molecule type" value="Genomic_DNA"/>
</dbReference>
<dbReference type="Pfam" id="PF01037">
    <property type="entry name" value="AsnC_trans_reg"/>
    <property type="match status" value="1"/>
</dbReference>
<evidence type="ECO:0000256" key="1">
    <source>
        <dbReference type="ARBA" id="ARBA00023015"/>
    </source>
</evidence>
<evidence type="ECO:0000313" key="5">
    <source>
        <dbReference type="EMBL" id="SFB41068.1"/>
    </source>
</evidence>
<reference evidence="6" key="1">
    <citation type="submission" date="2016-10" db="EMBL/GenBank/DDBJ databases">
        <authorList>
            <person name="Varghese N."/>
            <person name="Submissions S."/>
        </authorList>
    </citation>
    <scope>NUCLEOTIDE SEQUENCE [LARGE SCALE GENOMIC DNA]</scope>
    <source>
        <strain evidence="6">CGMCC 4.3568</strain>
    </source>
</reference>
<protein>
    <submittedName>
        <fullName evidence="5">Transcriptional regulator, AsnC family</fullName>
    </submittedName>
</protein>
<proteinExistence type="predicted"/>
<evidence type="ECO:0000256" key="2">
    <source>
        <dbReference type="ARBA" id="ARBA00023125"/>
    </source>
</evidence>
<dbReference type="SUPFAM" id="SSF54909">
    <property type="entry name" value="Dimeric alpha+beta barrel"/>
    <property type="match status" value="1"/>
</dbReference>
<dbReference type="SUPFAM" id="SSF46785">
    <property type="entry name" value="Winged helix' DNA-binding domain"/>
    <property type="match status" value="2"/>
</dbReference>
<dbReference type="Pfam" id="PF13404">
    <property type="entry name" value="HTH_AsnC-type"/>
    <property type="match status" value="2"/>
</dbReference>
<dbReference type="STRING" id="490629.SAMN05216266_110134"/>
<dbReference type="InterPro" id="IPR019888">
    <property type="entry name" value="Tscrpt_reg_AsnC-like"/>
</dbReference>
<keyword evidence="2" id="KW-0238">DNA-binding</keyword>
<evidence type="ECO:0000256" key="3">
    <source>
        <dbReference type="ARBA" id="ARBA00023163"/>
    </source>
</evidence>
<evidence type="ECO:0000259" key="4">
    <source>
        <dbReference type="PROSITE" id="PS50956"/>
    </source>
</evidence>
<dbReference type="GO" id="GO:0043565">
    <property type="term" value="F:sequence-specific DNA binding"/>
    <property type="evidence" value="ECO:0007669"/>
    <property type="project" value="InterPro"/>
</dbReference>
<keyword evidence="3" id="KW-0804">Transcription</keyword>
<dbReference type="InterPro" id="IPR019887">
    <property type="entry name" value="Tscrpt_reg_AsnC/Lrp_C"/>
</dbReference>